<dbReference type="Proteomes" id="UP000004915">
    <property type="component" value="Unassembled WGS sequence"/>
</dbReference>
<dbReference type="PATRIC" id="fig|1078020.3.peg.628"/>
<accession>G7CCE0</accession>
<keyword evidence="4" id="KW-1185">Reference proteome</keyword>
<feature type="domain" description="DUF1023" evidence="2">
    <location>
        <begin position="275"/>
        <end position="456"/>
    </location>
</feature>
<name>G7CCE0_MYCT3</name>
<dbReference type="InterPro" id="IPR010310">
    <property type="entry name" value="T7SS_ESAT-6-like"/>
</dbReference>
<reference evidence="3 4" key="1">
    <citation type="submission" date="2011-11" db="EMBL/GenBank/DDBJ databases">
        <authorList>
            <consortium name="Tuberculosis Structural Genomics Consortium"/>
            <person name="Ioerger T.R."/>
        </authorList>
    </citation>
    <scope>NUCLEOTIDE SEQUENCE [LARGE SCALE GENOMIC DNA]</scope>
    <source>
        <strain evidence="4">ATCC 19527 / DSM 44167 / CIP 105390 / JCM 6362 / NCTC 10409 / 316</strain>
    </source>
</reference>
<dbReference type="Pfam" id="PF06013">
    <property type="entry name" value="WXG100"/>
    <property type="match status" value="1"/>
</dbReference>
<comment type="caution">
    <text evidence="3">The sequence shown here is derived from an EMBL/GenBank/DDBJ whole genome shotgun (WGS) entry which is preliminary data.</text>
</comment>
<evidence type="ECO:0000313" key="4">
    <source>
        <dbReference type="Proteomes" id="UP000004915"/>
    </source>
</evidence>
<dbReference type="InterPro" id="IPR010427">
    <property type="entry name" value="DUF1023"/>
</dbReference>
<dbReference type="SUPFAM" id="SSF140453">
    <property type="entry name" value="EsxAB dimer-like"/>
    <property type="match status" value="1"/>
</dbReference>
<dbReference type="AlphaFoldDB" id="G7CCE0"/>
<dbReference type="Gene3D" id="1.10.287.1060">
    <property type="entry name" value="ESAT-6-like"/>
    <property type="match status" value="1"/>
</dbReference>
<dbReference type="ESTHER" id="myct3-g7cce0">
    <property type="family name" value="Duf_1023"/>
</dbReference>
<gene>
    <name evidence="3" type="ORF">KEK_03176</name>
</gene>
<dbReference type="InterPro" id="IPR036689">
    <property type="entry name" value="ESAT-6-like_sf"/>
</dbReference>
<proteinExistence type="predicted"/>
<dbReference type="InterPro" id="IPR029058">
    <property type="entry name" value="AB_hydrolase_fold"/>
</dbReference>
<feature type="region of interest" description="Disordered" evidence="1">
    <location>
        <begin position="163"/>
        <end position="197"/>
    </location>
</feature>
<sequence>MWVMSATISLVEAADPQGLTAAAAQLQTKITHLDTIITAERSALAALAGGWEGTAADAALARGEQHLAQQEQLRTRLTSLQATLADAGANLSALRTRILDVAAQARSLGGLVRDDGTVIALTSGGLMTPDVAAAYTTTLKTLLQTFDRVDQQSSQSVIQALGDGADTGAEAPPEPDIDDLKPPEGATDTEVNQWWDGLSEEDRQRLIHERPEWIGNLDGVPASARDQANRNRLEGLRDDPGLTVEERDTIAAIDDALEGEERQLLVLDFDGEHPKVAVALGDVETADHVSVYVPGTGSVTYDKPDAGNDLPTYVEQSGWLKAETERVLEQAGRSDETVATVAWLGYEPPANVAQAGSPHYADDNAPKLASFINGLNSSRDTDPNLTVLGHSYGSLVASEALQRGTAADNVVFMGSPGLETNVWEWHKNVTPEKLHLSEGHVFVQHADNDIVANLGRYGAVIPSELPGFIDLSTNAESTPLGPRDASSGHSEYSFINKTALYNQAVVVAGLGQDDRFIRVED</sequence>
<evidence type="ECO:0000313" key="3">
    <source>
        <dbReference type="EMBL" id="EHI14403.1"/>
    </source>
</evidence>
<dbReference type="eggNOG" id="COG1071">
    <property type="taxonomic scope" value="Bacteria"/>
</dbReference>
<protein>
    <recommendedName>
        <fullName evidence="2">DUF1023 domain-containing protein</fullName>
    </recommendedName>
</protein>
<dbReference type="EMBL" id="AGVE01000017">
    <property type="protein sequence ID" value="EHI14403.1"/>
    <property type="molecule type" value="Genomic_DNA"/>
</dbReference>
<dbReference type="Gene3D" id="3.40.50.1820">
    <property type="entry name" value="alpha/beta hydrolase"/>
    <property type="match status" value="1"/>
</dbReference>
<evidence type="ECO:0000256" key="1">
    <source>
        <dbReference type="SAM" id="MobiDB-lite"/>
    </source>
</evidence>
<dbReference type="Pfam" id="PF06259">
    <property type="entry name" value="Abhydrolase_8"/>
    <property type="match status" value="1"/>
</dbReference>
<evidence type="ECO:0000259" key="2">
    <source>
        <dbReference type="Pfam" id="PF06259"/>
    </source>
</evidence>
<dbReference type="SUPFAM" id="SSF53474">
    <property type="entry name" value="alpha/beta-Hydrolases"/>
    <property type="match status" value="1"/>
</dbReference>
<organism evidence="3 4">
    <name type="scientific">Mycolicibacterium thermoresistibile (strain ATCC 19527 / DSM 44167 / CIP 105390 / JCM 6362 / NCTC 10409 / 316)</name>
    <name type="common">Mycobacterium thermoresistibile</name>
    <dbReference type="NCBI Taxonomy" id="1078020"/>
    <lineage>
        <taxon>Bacteria</taxon>
        <taxon>Bacillati</taxon>
        <taxon>Actinomycetota</taxon>
        <taxon>Actinomycetes</taxon>
        <taxon>Mycobacteriales</taxon>
        <taxon>Mycobacteriaceae</taxon>
        <taxon>Mycolicibacterium</taxon>
    </lineage>
</organism>